<dbReference type="EC" id="5.1.3.32" evidence="5"/>
<dbReference type="HAMAP" id="MF_01663">
    <property type="entry name" value="L_rham_rotase"/>
    <property type="match status" value="1"/>
</dbReference>
<dbReference type="InterPro" id="IPR008000">
    <property type="entry name" value="Rham/fucose_mutarotase"/>
</dbReference>
<proteinExistence type="inferred from homology"/>
<evidence type="ECO:0000256" key="2">
    <source>
        <dbReference type="ARBA" id="ARBA00023235"/>
    </source>
</evidence>
<dbReference type="Gene3D" id="3.30.70.100">
    <property type="match status" value="1"/>
</dbReference>
<dbReference type="Pfam" id="PF05336">
    <property type="entry name" value="rhaM"/>
    <property type="match status" value="1"/>
</dbReference>
<keyword evidence="2 6" id="KW-0413">Isomerase</keyword>
<dbReference type="InterPro" id="IPR011008">
    <property type="entry name" value="Dimeric_a/b-barrel"/>
</dbReference>
<gene>
    <name evidence="6" type="primary">rhaM</name>
    <name evidence="6" type="ORF">QNI16_06825</name>
</gene>
<evidence type="ECO:0000313" key="6">
    <source>
        <dbReference type="EMBL" id="MDJ1480191.1"/>
    </source>
</evidence>
<dbReference type="Proteomes" id="UP001241110">
    <property type="component" value="Unassembled WGS sequence"/>
</dbReference>
<keyword evidence="4" id="KW-0684">Rhamnose metabolism</keyword>
<dbReference type="GO" id="GO:0019301">
    <property type="term" value="P:rhamnose catabolic process"/>
    <property type="evidence" value="ECO:0007669"/>
    <property type="project" value="UniProtKB-UniRule"/>
</dbReference>
<dbReference type="EMBL" id="JASJOS010000003">
    <property type="protein sequence ID" value="MDJ1480191.1"/>
    <property type="molecule type" value="Genomic_DNA"/>
</dbReference>
<dbReference type="GO" id="GO:0005737">
    <property type="term" value="C:cytoplasm"/>
    <property type="evidence" value="ECO:0007669"/>
    <property type="project" value="InterPro"/>
</dbReference>
<accession>A0AAE3QNJ2</accession>
<name>A0AAE3QNJ2_9BACT</name>
<evidence type="ECO:0000256" key="1">
    <source>
        <dbReference type="ARBA" id="ARBA00022490"/>
    </source>
</evidence>
<evidence type="ECO:0000256" key="3">
    <source>
        <dbReference type="ARBA" id="ARBA00023277"/>
    </source>
</evidence>
<dbReference type="RefSeq" id="WP_313976766.1">
    <property type="nucleotide sequence ID" value="NZ_JASJOS010000003.1"/>
</dbReference>
<dbReference type="GO" id="GO:0062192">
    <property type="term" value="F:L-rhamnose mutarotase activity"/>
    <property type="evidence" value="ECO:0007669"/>
    <property type="project" value="UniProtKB-UniRule"/>
</dbReference>
<dbReference type="NCBIfam" id="TIGR02625">
    <property type="entry name" value="YiiL_rotase"/>
    <property type="match status" value="1"/>
</dbReference>
<sequence length="104" mass="12166">MSRVSFKMYLKPGYKEEYKKRHDAIWPELKKLLQETGISNYSIFLDEETHTLFGVQEIDGNASSQQLGSNPIVQKWWAFMADIMETNPDNSPVTKPLEEVFYME</sequence>
<evidence type="ECO:0000313" key="7">
    <source>
        <dbReference type="Proteomes" id="UP001241110"/>
    </source>
</evidence>
<evidence type="ECO:0000256" key="4">
    <source>
        <dbReference type="ARBA" id="ARBA00023308"/>
    </source>
</evidence>
<comment type="caution">
    <text evidence="6">The sequence shown here is derived from an EMBL/GenBank/DDBJ whole genome shotgun (WGS) entry which is preliminary data.</text>
</comment>
<protein>
    <recommendedName>
        <fullName evidence="5">L-rhamnose mutarotase</fullName>
        <ecNumber evidence="5">5.1.3.32</ecNumber>
    </recommendedName>
</protein>
<dbReference type="PANTHER" id="PTHR34389:SF2">
    <property type="entry name" value="L-RHAMNOSE MUTAROTASE"/>
    <property type="match status" value="1"/>
</dbReference>
<keyword evidence="3" id="KW-0119">Carbohydrate metabolism</keyword>
<keyword evidence="1" id="KW-0963">Cytoplasm</keyword>
<dbReference type="InterPro" id="IPR013448">
    <property type="entry name" value="L-rhamnose_mutarotase"/>
</dbReference>
<dbReference type="PANTHER" id="PTHR34389">
    <property type="entry name" value="L-RHAMNOSE MUTAROTASE"/>
    <property type="match status" value="1"/>
</dbReference>
<dbReference type="AlphaFoldDB" id="A0AAE3QNJ2"/>
<dbReference type="SUPFAM" id="SSF54909">
    <property type="entry name" value="Dimeric alpha+beta barrel"/>
    <property type="match status" value="1"/>
</dbReference>
<evidence type="ECO:0000256" key="5">
    <source>
        <dbReference type="NCBIfam" id="TIGR02625"/>
    </source>
</evidence>
<organism evidence="6 7">
    <name type="scientific">Xanthocytophaga flava</name>
    <dbReference type="NCBI Taxonomy" id="3048013"/>
    <lineage>
        <taxon>Bacteria</taxon>
        <taxon>Pseudomonadati</taxon>
        <taxon>Bacteroidota</taxon>
        <taxon>Cytophagia</taxon>
        <taxon>Cytophagales</taxon>
        <taxon>Rhodocytophagaceae</taxon>
        <taxon>Xanthocytophaga</taxon>
    </lineage>
</organism>
<reference evidence="6" key="1">
    <citation type="submission" date="2023-05" db="EMBL/GenBank/DDBJ databases">
        <authorList>
            <person name="Zhang X."/>
        </authorList>
    </citation>
    <scope>NUCLEOTIDE SEQUENCE</scope>
    <source>
        <strain evidence="6">YF14B1</strain>
    </source>
</reference>